<gene>
    <name evidence="1" type="ORF">CH330_01550</name>
</gene>
<organism evidence="1 2">
    <name type="scientific">candidate division WOR-3 bacterium JGI_Cruoil_03_51_56</name>
    <dbReference type="NCBI Taxonomy" id="1973747"/>
    <lineage>
        <taxon>Bacteria</taxon>
        <taxon>Bacteria division WOR-3</taxon>
    </lineage>
</organism>
<protein>
    <submittedName>
        <fullName evidence="1">Uncharacterized protein</fullName>
    </submittedName>
</protein>
<comment type="caution">
    <text evidence="1">The sequence shown here is derived from an EMBL/GenBank/DDBJ whole genome shotgun (WGS) entry which is preliminary data.</text>
</comment>
<dbReference type="Proteomes" id="UP000215559">
    <property type="component" value="Unassembled WGS sequence"/>
</dbReference>
<name>A0A235BXN0_UNCW3</name>
<evidence type="ECO:0000313" key="2">
    <source>
        <dbReference type="Proteomes" id="UP000215559"/>
    </source>
</evidence>
<dbReference type="AlphaFoldDB" id="A0A235BXN0"/>
<sequence>MSKEKYYDMEEQRRMEEKYAPIVMDLLERKFGEEPKDVRDEHKDFDFRCVGFTFGLKADSVIAETKNLFIETLSVAQDTELRKKGWLYSQECDYVIYLDTHNLRLLLLPLKPLQQYERFIKSFPRGWAQNKDRVSIRHLVPMRIIFLWLYGSFGIDWVELEEN</sequence>
<dbReference type="EMBL" id="NOZP01000031">
    <property type="protein sequence ID" value="OYD16982.1"/>
    <property type="molecule type" value="Genomic_DNA"/>
</dbReference>
<reference evidence="1 2" key="1">
    <citation type="submission" date="2017-07" db="EMBL/GenBank/DDBJ databases">
        <title>Recovery of genomes from metagenomes via a dereplication, aggregation, and scoring strategy.</title>
        <authorList>
            <person name="Sieber C.M."/>
            <person name="Probst A.J."/>
            <person name="Sharrar A."/>
            <person name="Thomas B.C."/>
            <person name="Hess M."/>
            <person name="Tringe S.G."/>
            <person name="Banfield J.F."/>
        </authorList>
    </citation>
    <scope>NUCLEOTIDE SEQUENCE [LARGE SCALE GENOMIC DNA]</scope>
    <source>
        <strain evidence="1">JGI_Cruoil_03_51_56</strain>
    </source>
</reference>
<evidence type="ECO:0000313" key="1">
    <source>
        <dbReference type="EMBL" id="OYD16982.1"/>
    </source>
</evidence>
<proteinExistence type="predicted"/>
<accession>A0A235BXN0</accession>